<protein>
    <submittedName>
        <fullName evidence="1">Uncharacterized protein</fullName>
    </submittedName>
</protein>
<reference evidence="1" key="1">
    <citation type="submission" date="2014-09" db="EMBL/GenBank/DDBJ databases">
        <authorList>
            <person name="Magalhaes I.L.F."/>
            <person name="Oliveira U."/>
            <person name="Santos F.R."/>
            <person name="Vidigal T.H.D.A."/>
            <person name="Brescovit A.D."/>
            <person name="Santos A.J."/>
        </authorList>
    </citation>
    <scope>NUCLEOTIDE SEQUENCE</scope>
    <source>
        <tissue evidence="1">Shoot tissue taken approximately 20 cm above the soil surface</tissue>
    </source>
</reference>
<dbReference type="EMBL" id="GBRH01188277">
    <property type="protein sequence ID" value="JAE09619.1"/>
    <property type="molecule type" value="Transcribed_RNA"/>
</dbReference>
<evidence type="ECO:0000313" key="1">
    <source>
        <dbReference type="EMBL" id="JAE09619.1"/>
    </source>
</evidence>
<dbReference type="AlphaFoldDB" id="A0A0A9FEJ8"/>
<proteinExistence type="predicted"/>
<name>A0A0A9FEJ8_ARUDO</name>
<sequence>MYLYTPAVGKGLSLAEYVVLNLAVVFQRRTRTSPTMVKPTCRLVTSAPKLLVVSGLYHVSAGARFLLECVSSCSFYPYCCMAMYVPCAHPSRVMSYGCNNTCCKTL</sequence>
<reference evidence="1" key="2">
    <citation type="journal article" date="2015" name="Data Brief">
        <title>Shoot transcriptome of the giant reed, Arundo donax.</title>
        <authorList>
            <person name="Barrero R.A."/>
            <person name="Guerrero F.D."/>
            <person name="Moolhuijzen P."/>
            <person name="Goolsby J.A."/>
            <person name="Tidwell J."/>
            <person name="Bellgard S.E."/>
            <person name="Bellgard M.I."/>
        </authorList>
    </citation>
    <scope>NUCLEOTIDE SEQUENCE</scope>
    <source>
        <tissue evidence="1">Shoot tissue taken approximately 20 cm above the soil surface</tissue>
    </source>
</reference>
<accession>A0A0A9FEJ8</accession>
<organism evidence="1">
    <name type="scientific">Arundo donax</name>
    <name type="common">Giant reed</name>
    <name type="synonym">Donax arundinaceus</name>
    <dbReference type="NCBI Taxonomy" id="35708"/>
    <lineage>
        <taxon>Eukaryota</taxon>
        <taxon>Viridiplantae</taxon>
        <taxon>Streptophyta</taxon>
        <taxon>Embryophyta</taxon>
        <taxon>Tracheophyta</taxon>
        <taxon>Spermatophyta</taxon>
        <taxon>Magnoliopsida</taxon>
        <taxon>Liliopsida</taxon>
        <taxon>Poales</taxon>
        <taxon>Poaceae</taxon>
        <taxon>PACMAD clade</taxon>
        <taxon>Arundinoideae</taxon>
        <taxon>Arundineae</taxon>
        <taxon>Arundo</taxon>
    </lineage>
</organism>